<dbReference type="Proteomes" id="UP000294299">
    <property type="component" value="Chromosome NFRAN"/>
</dbReference>
<dbReference type="AlphaFoldDB" id="A0A484I5J8"/>
<organism evidence="1 2">
    <name type="scientific">Candidatus Nitrosocosmicus franklandianus</name>
    <dbReference type="NCBI Taxonomy" id="1798806"/>
    <lineage>
        <taxon>Archaea</taxon>
        <taxon>Nitrososphaerota</taxon>
        <taxon>Nitrososphaeria</taxon>
        <taxon>Nitrososphaerales</taxon>
        <taxon>Nitrososphaeraceae</taxon>
        <taxon>Candidatus Nitrosocosmicus</taxon>
    </lineage>
</organism>
<proteinExistence type="predicted"/>
<evidence type="ECO:0000313" key="2">
    <source>
        <dbReference type="Proteomes" id="UP000294299"/>
    </source>
</evidence>
<dbReference type="EMBL" id="LR216287">
    <property type="protein sequence ID" value="VFJ12371.1"/>
    <property type="molecule type" value="Genomic_DNA"/>
</dbReference>
<keyword evidence="2" id="KW-1185">Reference proteome</keyword>
<evidence type="ECO:0000313" key="1">
    <source>
        <dbReference type="EMBL" id="VFJ12371.1"/>
    </source>
</evidence>
<gene>
    <name evidence="1" type="ORF">NFRAN_0050</name>
</gene>
<accession>A0A484I5J8</accession>
<protein>
    <submittedName>
        <fullName evidence="1">Uncharacterized protein</fullName>
    </submittedName>
</protein>
<sequence>MGYGILVKSQVQSFNGLSTHTFYQRDLADYLKLACSMN</sequence>
<name>A0A484I5J8_9ARCH</name>
<reference evidence="1 2" key="1">
    <citation type="submission" date="2019-02" db="EMBL/GenBank/DDBJ databases">
        <authorList>
            <person name="Lehtovirta-Morley E L."/>
        </authorList>
    </citation>
    <scope>NUCLEOTIDE SEQUENCE [LARGE SCALE GENOMIC DNA]</scope>
    <source>
        <strain evidence="1">NFRAN1</strain>
    </source>
</reference>
<dbReference type="KEGG" id="nfn:NFRAN_0050"/>